<evidence type="ECO:0000313" key="1">
    <source>
        <dbReference type="Proteomes" id="UP000887540"/>
    </source>
</evidence>
<dbReference type="WBParaSite" id="ACRNAN_Path_76.g279.t1">
    <property type="protein sequence ID" value="ACRNAN_Path_76.g279.t1"/>
    <property type="gene ID" value="ACRNAN_Path_76.g279"/>
</dbReference>
<protein>
    <submittedName>
        <fullName evidence="2">Uncharacterized protein</fullName>
    </submittedName>
</protein>
<evidence type="ECO:0000313" key="2">
    <source>
        <dbReference type="WBParaSite" id="ACRNAN_Path_76.g279.t1"/>
    </source>
</evidence>
<sequence>MRQAYLLELNDGDVGCDLPEYLILHVELDELLGLLLEDSSDDVGAHVRVLLEHGARHAQPLVLLKQLRFV</sequence>
<dbReference type="Proteomes" id="UP000887540">
    <property type="component" value="Unplaced"/>
</dbReference>
<keyword evidence="1" id="KW-1185">Reference proteome</keyword>
<name>A0A914CBH7_9BILA</name>
<accession>A0A914CBH7</accession>
<organism evidence="1 2">
    <name type="scientific">Acrobeloides nanus</name>
    <dbReference type="NCBI Taxonomy" id="290746"/>
    <lineage>
        <taxon>Eukaryota</taxon>
        <taxon>Metazoa</taxon>
        <taxon>Ecdysozoa</taxon>
        <taxon>Nematoda</taxon>
        <taxon>Chromadorea</taxon>
        <taxon>Rhabditida</taxon>
        <taxon>Tylenchina</taxon>
        <taxon>Cephalobomorpha</taxon>
        <taxon>Cephaloboidea</taxon>
        <taxon>Cephalobidae</taxon>
        <taxon>Acrobeloides</taxon>
    </lineage>
</organism>
<proteinExistence type="predicted"/>
<dbReference type="AlphaFoldDB" id="A0A914CBH7"/>
<reference evidence="2" key="1">
    <citation type="submission" date="2022-11" db="UniProtKB">
        <authorList>
            <consortium name="WormBaseParasite"/>
        </authorList>
    </citation>
    <scope>IDENTIFICATION</scope>
</reference>